<evidence type="ECO:0000259" key="10">
    <source>
        <dbReference type="PROSITE" id="PS50967"/>
    </source>
</evidence>
<dbReference type="InterPro" id="IPR010997">
    <property type="entry name" value="HRDC-like_sf"/>
</dbReference>
<dbReference type="PROSITE" id="PS50967">
    <property type="entry name" value="HRDC"/>
    <property type="match status" value="1"/>
</dbReference>
<feature type="region of interest" description="Disordered" evidence="9">
    <location>
        <begin position="625"/>
        <end position="738"/>
    </location>
</feature>
<keyword evidence="5" id="KW-0271">Exosome</keyword>
<dbReference type="EMBL" id="JBEVYD010000006">
    <property type="protein sequence ID" value="KAL3231681.1"/>
    <property type="molecule type" value="Genomic_DNA"/>
</dbReference>
<dbReference type="InterPro" id="IPR036397">
    <property type="entry name" value="RNaseH_sf"/>
</dbReference>
<dbReference type="Pfam" id="PF08066">
    <property type="entry name" value="PMC2NT"/>
    <property type="match status" value="1"/>
</dbReference>
<dbReference type="SUPFAM" id="SSF47819">
    <property type="entry name" value="HRDC-like"/>
    <property type="match status" value="1"/>
</dbReference>
<comment type="similarity">
    <text evidence="8">Belongs to the exosome component 10/RRP6 family.</text>
</comment>
<comment type="subcellular location">
    <subcellularLocation>
        <location evidence="1">Nucleus</location>
    </subcellularLocation>
</comment>
<reference evidence="11 12" key="1">
    <citation type="submission" date="2024-05" db="EMBL/GenBank/DDBJ databases">
        <title>Long read based assembly of the Candida bracarensis genome reveals expanded adhesin content.</title>
        <authorList>
            <person name="Marcet-Houben M."/>
            <person name="Ksiezopolska E."/>
            <person name="Gabaldon T."/>
        </authorList>
    </citation>
    <scope>NUCLEOTIDE SEQUENCE [LARGE SCALE GENOMIC DNA]</scope>
    <source>
        <strain evidence="11 12">CBM6</strain>
    </source>
</reference>
<dbReference type="Pfam" id="PF00570">
    <property type="entry name" value="HRDC"/>
    <property type="match status" value="1"/>
</dbReference>
<dbReference type="InterPro" id="IPR044876">
    <property type="entry name" value="HRDC_dom_sf"/>
</dbReference>
<keyword evidence="6 11" id="KW-0269">Exonuclease</keyword>
<feature type="compositionally biased region" description="Basic and acidic residues" evidence="9">
    <location>
        <begin position="650"/>
        <end position="660"/>
    </location>
</feature>
<keyword evidence="7" id="KW-0539">Nucleus</keyword>
<organism evidence="11 12">
    <name type="scientific">Nakaseomyces bracarensis</name>
    <dbReference type="NCBI Taxonomy" id="273131"/>
    <lineage>
        <taxon>Eukaryota</taxon>
        <taxon>Fungi</taxon>
        <taxon>Dikarya</taxon>
        <taxon>Ascomycota</taxon>
        <taxon>Saccharomycotina</taxon>
        <taxon>Saccharomycetes</taxon>
        <taxon>Saccharomycetales</taxon>
        <taxon>Saccharomycetaceae</taxon>
        <taxon>Nakaseomyces</taxon>
    </lineage>
</organism>
<dbReference type="SUPFAM" id="SSF53098">
    <property type="entry name" value="Ribonuclease H-like"/>
    <property type="match status" value="1"/>
</dbReference>
<evidence type="ECO:0000256" key="7">
    <source>
        <dbReference type="ARBA" id="ARBA00023242"/>
    </source>
</evidence>
<evidence type="ECO:0000256" key="8">
    <source>
        <dbReference type="ARBA" id="ARBA00043957"/>
    </source>
</evidence>
<feature type="region of interest" description="Disordered" evidence="9">
    <location>
        <begin position="116"/>
        <end position="151"/>
    </location>
</feature>
<dbReference type="SMART" id="SM00341">
    <property type="entry name" value="HRDC"/>
    <property type="match status" value="1"/>
</dbReference>
<evidence type="ECO:0000313" key="11">
    <source>
        <dbReference type="EMBL" id="KAL3231681.1"/>
    </source>
</evidence>
<evidence type="ECO:0000256" key="3">
    <source>
        <dbReference type="ARBA" id="ARBA00022722"/>
    </source>
</evidence>
<evidence type="ECO:0000256" key="6">
    <source>
        <dbReference type="ARBA" id="ARBA00022839"/>
    </source>
</evidence>
<keyword evidence="4" id="KW-0378">Hydrolase</keyword>
<evidence type="ECO:0000256" key="1">
    <source>
        <dbReference type="ARBA" id="ARBA00004123"/>
    </source>
</evidence>
<evidence type="ECO:0000256" key="5">
    <source>
        <dbReference type="ARBA" id="ARBA00022835"/>
    </source>
</evidence>
<keyword evidence="3" id="KW-0540">Nuclease</keyword>
<evidence type="ECO:0000313" key="12">
    <source>
        <dbReference type="Proteomes" id="UP001623330"/>
    </source>
</evidence>
<proteinExistence type="inferred from homology"/>
<dbReference type="InterPro" id="IPR045092">
    <property type="entry name" value="Rrp6-like"/>
</dbReference>
<dbReference type="CDD" id="cd06147">
    <property type="entry name" value="Rrp6p_like_exo"/>
    <property type="match status" value="1"/>
</dbReference>
<evidence type="ECO:0000256" key="2">
    <source>
        <dbReference type="ARBA" id="ARBA00022552"/>
    </source>
</evidence>
<dbReference type="Gene3D" id="3.30.420.10">
    <property type="entry name" value="Ribonuclease H-like superfamily/Ribonuclease H"/>
    <property type="match status" value="1"/>
</dbReference>
<dbReference type="InterPro" id="IPR049559">
    <property type="entry name" value="Rrp6p-like_exo"/>
</dbReference>
<dbReference type="SMART" id="SM00474">
    <property type="entry name" value="35EXOc"/>
    <property type="match status" value="1"/>
</dbReference>
<accession>A0ABR4NTG2</accession>
<gene>
    <name evidence="11" type="ORF">RNJ44_00216</name>
</gene>
<dbReference type="GO" id="GO:0004527">
    <property type="term" value="F:exonuclease activity"/>
    <property type="evidence" value="ECO:0007669"/>
    <property type="project" value="UniProtKB-KW"/>
</dbReference>
<feature type="domain" description="HRDC" evidence="10">
    <location>
        <begin position="434"/>
        <end position="514"/>
    </location>
</feature>
<name>A0ABR4NTG2_9SACH</name>
<dbReference type="PANTHER" id="PTHR12124">
    <property type="entry name" value="POLYMYOSITIS/SCLERODERMA AUTOANTIGEN-RELATED"/>
    <property type="match status" value="1"/>
</dbReference>
<protein>
    <submittedName>
        <fullName evidence="11">Exosome complex exonuclease RRP6</fullName>
    </submittedName>
</protein>
<dbReference type="Proteomes" id="UP001623330">
    <property type="component" value="Unassembled WGS sequence"/>
</dbReference>
<evidence type="ECO:0000256" key="9">
    <source>
        <dbReference type="SAM" id="MobiDB-lite"/>
    </source>
</evidence>
<feature type="compositionally biased region" description="Basic residues" evidence="9">
    <location>
        <begin position="699"/>
        <end position="708"/>
    </location>
</feature>
<feature type="compositionally biased region" description="Basic and acidic residues" evidence="9">
    <location>
        <begin position="625"/>
        <end position="634"/>
    </location>
</feature>
<dbReference type="InterPro" id="IPR002121">
    <property type="entry name" value="HRDC_dom"/>
</dbReference>
<dbReference type="InterPro" id="IPR012588">
    <property type="entry name" value="Exosome-assoc_fac_Rrp6_N"/>
</dbReference>
<keyword evidence="2" id="KW-0698">rRNA processing</keyword>
<dbReference type="PANTHER" id="PTHR12124:SF47">
    <property type="entry name" value="EXOSOME COMPONENT 10"/>
    <property type="match status" value="1"/>
</dbReference>
<dbReference type="Gene3D" id="1.10.150.80">
    <property type="entry name" value="HRDC domain"/>
    <property type="match status" value="1"/>
</dbReference>
<dbReference type="InterPro" id="IPR002562">
    <property type="entry name" value="3'-5'_exonuclease_dom"/>
</dbReference>
<keyword evidence="12" id="KW-1185">Reference proteome</keyword>
<comment type="caution">
    <text evidence="11">The sequence shown here is derived from an EMBL/GenBank/DDBJ whole genome shotgun (WGS) entry which is preliminary data.</text>
</comment>
<feature type="compositionally biased region" description="Basic and acidic residues" evidence="9">
    <location>
        <begin position="137"/>
        <end position="146"/>
    </location>
</feature>
<evidence type="ECO:0000256" key="4">
    <source>
        <dbReference type="ARBA" id="ARBA00022801"/>
    </source>
</evidence>
<sequence>MTDNNEDKLLPKVMETIRASNSLAAQDVEFYRSIDNNISDGLDKSMKSMSSILNTILLSIDENNETVDGDREKLSEICKEFSNVMDVLFEKSDRSLDILSKKSNVKSATDLQFLDDSASNDAKPGKRISKPQLNFKKPVDNSESHPFRPLLTSKPHAMKTLEESTALIPETEDVPEHYPHPYEYEILNQEYNSDILKIEDPIESKPWNETSALWIDSIDDLKKMISDLKKTTEIAVDLEHHDYRSYYGIVCLMQISTREQDYLVDTIALRDDLEILNEIFANPKITKVFHGAFMDIIWLQRDLGLYIVSLFDTFHASKALGLPRHSLAFLLEKYAKFKTSKKYQLADWRVRPLSKAMNAYARADTHFLLNIFDQMRNGLIESNKLAGVLNESRNVAIRRFEYSTYRPKVLTPAIYTPVEKENPWRTMMYQYNIPVEKEPLLKELYEWRDMIARRDDESPRYIMANQLMVSLVAYTPIDPIGVISVSNMVSDHVRRNSKVLANLIKKKLEDIKSGEVIDINSRTAKTSSELNQDKSHLLSLNQIEASNGTFDQLVKSLSQNTMPVRNVIPSVVLSDIMVSNENAVEYMNEIERQVNEAEVKDRFISYIKATNNSNNVTLELTLESKEDNELKSEESISQTPKNEAVNASKEIPENKEEVVVLKKRHNLPPSSTKKSETEKTSKEAVDYAKLNVMNDKTGTRHKQDKKRRFDPYAAENEGPQAAKKRRNITRGKKISFKK</sequence>
<feature type="compositionally biased region" description="Basic residues" evidence="9">
    <location>
        <begin position="722"/>
        <end position="738"/>
    </location>
</feature>
<feature type="compositionally biased region" description="Basic and acidic residues" evidence="9">
    <location>
        <begin position="673"/>
        <end position="686"/>
    </location>
</feature>
<dbReference type="InterPro" id="IPR012337">
    <property type="entry name" value="RNaseH-like_sf"/>
</dbReference>
<dbReference type="Pfam" id="PF01612">
    <property type="entry name" value="DNA_pol_A_exo1"/>
    <property type="match status" value="1"/>
</dbReference>